<dbReference type="AlphaFoldDB" id="A0A1F4XIY8"/>
<sequence>MALRSIGSWVGSIMDSPWEVSIAQAGTGVLPPMKSVNSLPTRIACTHSKEGIAWDYIDLEYQ</sequence>
<dbReference type="Proteomes" id="UP000177614">
    <property type="component" value="Unassembled WGS sequence"/>
</dbReference>
<name>A0A1F4XIY8_9BACT</name>
<gene>
    <name evidence="1" type="ORF">A2V81_03920</name>
</gene>
<dbReference type="EMBL" id="MEWR01000024">
    <property type="protein sequence ID" value="OGC81540.1"/>
    <property type="molecule type" value="Genomic_DNA"/>
</dbReference>
<accession>A0A1F4XIY8</accession>
<reference evidence="1 2" key="1">
    <citation type="journal article" date="2016" name="Nat. Commun.">
        <title>Thousands of microbial genomes shed light on interconnected biogeochemical processes in an aquifer system.</title>
        <authorList>
            <person name="Anantharaman K."/>
            <person name="Brown C.T."/>
            <person name="Hug L.A."/>
            <person name="Sharon I."/>
            <person name="Castelle C.J."/>
            <person name="Probst A.J."/>
            <person name="Thomas B.C."/>
            <person name="Singh A."/>
            <person name="Wilkins M.J."/>
            <person name="Karaoz U."/>
            <person name="Brodie E.L."/>
            <person name="Williams K.H."/>
            <person name="Hubbard S.S."/>
            <person name="Banfield J.F."/>
        </authorList>
    </citation>
    <scope>NUCLEOTIDE SEQUENCE [LARGE SCALE GENOMIC DNA]</scope>
</reference>
<organism evidence="1 2">
    <name type="scientific">Candidatus Abawacabacteria bacterium RBG_16_42_10</name>
    <dbReference type="NCBI Taxonomy" id="1817814"/>
    <lineage>
        <taxon>Bacteria</taxon>
        <taxon>Candidatus Abawacaibacteriota</taxon>
    </lineage>
</organism>
<proteinExistence type="predicted"/>
<protein>
    <submittedName>
        <fullName evidence="1">Uncharacterized protein</fullName>
    </submittedName>
</protein>
<evidence type="ECO:0000313" key="1">
    <source>
        <dbReference type="EMBL" id="OGC81540.1"/>
    </source>
</evidence>
<comment type="caution">
    <text evidence="1">The sequence shown here is derived from an EMBL/GenBank/DDBJ whole genome shotgun (WGS) entry which is preliminary data.</text>
</comment>
<evidence type="ECO:0000313" key="2">
    <source>
        <dbReference type="Proteomes" id="UP000177614"/>
    </source>
</evidence>
<dbReference type="STRING" id="1817814.A2V81_03920"/>